<dbReference type="CDD" id="cd03800">
    <property type="entry name" value="GT4_sucrose_synthase"/>
    <property type="match status" value="1"/>
</dbReference>
<feature type="domain" description="Glycosyl transferase family 1" evidence="3">
    <location>
        <begin position="212"/>
        <end position="384"/>
    </location>
</feature>
<evidence type="ECO:0000256" key="1">
    <source>
        <dbReference type="ARBA" id="ARBA00022676"/>
    </source>
</evidence>
<dbReference type="EMBL" id="CP159289">
    <property type="protein sequence ID" value="XCH25764.1"/>
    <property type="molecule type" value="Genomic_DNA"/>
</dbReference>
<evidence type="ECO:0000259" key="3">
    <source>
        <dbReference type="Pfam" id="PF00534"/>
    </source>
</evidence>
<feature type="domain" description="Glycosyltransferase subfamily 4-like N-terminal" evidence="4">
    <location>
        <begin position="24"/>
        <end position="199"/>
    </location>
</feature>
<proteinExistence type="predicted"/>
<dbReference type="InterPro" id="IPR001296">
    <property type="entry name" value="Glyco_trans_1"/>
</dbReference>
<dbReference type="InterPro" id="IPR028098">
    <property type="entry name" value="Glyco_trans_4-like_N"/>
</dbReference>
<evidence type="ECO:0000256" key="2">
    <source>
        <dbReference type="ARBA" id="ARBA00022679"/>
    </source>
</evidence>
<keyword evidence="2" id="KW-0808">Transferase</keyword>
<organism evidence="5">
    <name type="scientific">Dyadobacter sp. 676</name>
    <dbReference type="NCBI Taxonomy" id="3088362"/>
    <lineage>
        <taxon>Bacteria</taxon>
        <taxon>Pseudomonadati</taxon>
        <taxon>Bacteroidota</taxon>
        <taxon>Cytophagia</taxon>
        <taxon>Cytophagales</taxon>
        <taxon>Spirosomataceae</taxon>
        <taxon>Dyadobacter</taxon>
    </lineage>
</organism>
<dbReference type="AlphaFoldDB" id="A0AAU8FMK4"/>
<evidence type="ECO:0000259" key="4">
    <source>
        <dbReference type="Pfam" id="PF13439"/>
    </source>
</evidence>
<dbReference type="Gene3D" id="3.40.50.2000">
    <property type="entry name" value="Glycogen Phosphorylase B"/>
    <property type="match status" value="2"/>
</dbReference>
<dbReference type="Pfam" id="PF00534">
    <property type="entry name" value="Glycos_transf_1"/>
    <property type="match status" value="1"/>
</dbReference>
<dbReference type="SUPFAM" id="SSF53756">
    <property type="entry name" value="UDP-Glycosyltransferase/glycogen phosphorylase"/>
    <property type="match status" value="1"/>
</dbReference>
<dbReference type="PANTHER" id="PTHR12526:SF510">
    <property type="entry name" value="D-INOSITOL 3-PHOSPHATE GLYCOSYLTRANSFERASE"/>
    <property type="match status" value="1"/>
</dbReference>
<dbReference type="RefSeq" id="WP_353721061.1">
    <property type="nucleotide sequence ID" value="NZ_CP159289.1"/>
</dbReference>
<gene>
    <name evidence="5" type="ORF">ABV298_04930</name>
</gene>
<name>A0AAU8FMK4_9BACT</name>
<dbReference type="GO" id="GO:0016757">
    <property type="term" value="F:glycosyltransferase activity"/>
    <property type="evidence" value="ECO:0007669"/>
    <property type="project" value="UniProtKB-KW"/>
</dbReference>
<dbReference type="PANTHER" id="PTHR12526">
    <property type="entry name" value="GLYCOSYLTRANSFERASE"/>
    <property type="match status" value="1"/>
</dbReference>
<sequence length="439" mass="49570">MKRKIAFISEHASPLAVLGGVDSGGQNVYVAEICKSLARLGYTIDIFTRKDDEDLPEIVDWLPGIRVVHVEAGPAREVPKEQLLGFMDEFTTSMVRLIRRMHLQYELVHANFFMSGLVASRIKLILGIPYVVTFHALGKIRMIHQKELDAFPASRLDIEQMIVEDADYIIAECPQDRQDLIEHYQADPSRITIIPCGFSSEEFGPASKAGARRRLGLHKNEVVLLQLGRIVPRKGVDNVIRAMRYLRDIPRIKLLVVGGSDEKPDFDRDPEFKRLKALAKAEGVEDKVLFTGRRNRRQLKYYYQAADFFISTPWYEPFGITPLEAMACGTPVIGSEVGGIKYTVRHGETGFLVPPHDPEALAEAVKTGIACPDKYGQLCRNALKRVNEHFTWSFVARKADRLYTRVIGERKTKPAYLLDLRKQSKPLVGYQANAITYAS</sequence>
<protein>
    <submittedName>
        <fullName evidence="5">Glycosyltransferase family 1 protein</fullName>
    </submittedName>
</protein>
<evidence type="ECO:0000313" key="5">
    <source>
        <dbReference type="EMBL" id="XCH25764.1"/>
    </source>
</evidence>
<accession>A0AAU8FMK4</accession>
<keyword evidence="1" id="KW-0328">Glycosyltransferase</keyword>
<reference evidence="5" key="1">
    <citation type="submission" date="2024-06" db="EMBL/GenBank/DDBJ databases">
        <title>Sequencing and assembly of the genome of Dyadobacter sp. strain 676, a symbiont of Cyamopsis tetragonoloba.</title>
        <authorList>
            <person name="Guro P."/>
            <person name="Sazanova A."/>
            <person name="Kuznetsova I."/>
            <person name="Belimov A."/>
            <person name="Safronova V."/>
        </authorList>
    </citation>
    <scope>NUCLEOTIDE SEQUENCE</scope>
    <source>
        <strain evidence="5">676</strain>
    </source>
</reference>
<dbReference type="Pfam" id="PF13439">
    <property type="entry name" value="Glyco_transf_4"/>
    <property type="match status" value="1"/>
</dbReference>